<dbReference type="Proteomes" id="UP001162992">
    <property type="component" value="Chromosome 8"/>
</dbReference>
<dbReference type="EMBL" id="CM055099">
    <property type="protein sequence ID" value="KAJ7546494.1"/>
    <property type="molecule type" value="Genomic_DNA"/>
</dbReference>
<proteinExistence type="predicted"/>
<keyword evidence="2" id="KW-1185">Reference proteome</keyword>
<reference evidence="2" key="1">
    <citation type="journal article" date="2024" name="Proc. Natl. Acad. Sci. U.S.A.">
        <title>Extraordinary preservation of gene collinearity over three hundred million years revealed in homosporous lycophytes.</title>
        <authorList>
            <person name="Li C."/>
            <person name="Wickell D."/>
            <person name="Kuo L.Y."/>
            <person name="Chen X."/>
            <person name="Nie B."/>
            <person name="Liao X."/>
            <person name="Peng D."/>
            <person name="Ji J."/>
            <person name="Jenkins J."/>
            <person name="Williams M."/>
            <person name="Shu S."/>
            <person name="Plott C."/>
            <person name="Barry K."/>
            <person name="Rajasekar S."/>
            <person name="Grimwood J."/>
            <person name="Han X."/>
            <person name="Sun S."/>
            <person name="Hou Z."/>
            <person name="He W."/>
            <person name="Dai G."/>
            <person name="Sun C."/>
            <person name="Schmutz J."/>
            <person name="Leebens-Mack J.H."/>
            <person name="Li F.W."/>
            <person name="Wang L."/>
        </authorList>
    </citation>
    <scope>NUCLEOTIDE SEQUENCE [LARGE SCALE GENOMIC DNA]</scope>
    <source>
        <strain evidence="2">cv. PW_Plant_1</strain>
    </source>
</reference>
<comment type="caution">
    <text evidence="1">The sequence shown here is derived from an EMBL/GenBank/DDBJ whole genome shotgun (WGS) entry which is preliminary data.</text>
</comment>
<gene>
    <name evidence="1" type="ORF">O6H91_08G041700</name>
</gene>
<accession>A0ACC2CWS7</accession>
<evidence type="ECO:0000313" key="1">
    <source>
        <dbReference type="EMBL" id="KAJ7546494.1"/>
    </source>
</evidence>
<organism evidence="1 2">
    <name type="scientific">Diphasiastrum complanatum</name>
    <name type="common">Issler's clubmoss</name>
    <name type="synonym">Lycopodium complanatum</name>
    <dbReference type="NCBI Taxonomy" id="34168"/>
    <lineage>
        <taxon>Eukaryota</taxon>
        <taxon>Viridiplantae</taxon>
        <taxon>Streptophyta</taxon>
        <taxon>Embryophyta</taxon>
        <taxon>Tracheophyta</taxon>
        <taxon>Lycopodiopsida</taxon>
        <taxon>Lycopodiales</taxon>
        <taxon>Lycopodiaceae</taxon>
        <taxon>Lycopodioideae</taxon>
        <taxon>Diphasiastrum</taxon>
    </lineage>
</organism>
<name>A0ACC2CWS7_DIPCM</name>
<sequence>MATVIATIFVEEASNYFPVNYSEVVSLDSPVTHPEVAILFVGVCLCLGALSRQLLSGTKVPYTVALLLVGIGLGALEYGTSHGLGSLGKSIRMWATINPNLILFVFLPALLFESSFAMDIHQIKRCMVQMLLLAGPGVAISTFCLGLVHHFIFPYGWNWSTSLLLGGLLSATDPVAVVALLKELGASKKLSTLIEGESLMNDGTAMVVFQLFLQLLLGQHFSAGEIVKFLAQVSLGAVALGLGFGLMAVLWLGAVFNDTVIEITVTFTTSYLAFYTAQNEANVSGVLTVMTVGIFFAAFAKTAFKGESQQSMHHFWNMVSYIANTIIFILRCGVVIAESILRSHNNIEGHDWLYLVLLYLFLQLSRAVVVIVLYPGLCYYGYGLNWKEAIILIWAGLRGAVALALSLSVNLGSSQNSTTDLQIKKTEARFVFFTGGVVFLTLIINGSTTQFLLQLLHMDKALETKIRIVEYVQHEMNNRALDLFGELGEDEEFGPADWSTVRNYISCLNYFTQEETVIHPHEASTVEGLYNMQLQDTRLRFLNGVQAAYWRMLEEGRITQRAAILLMQSVDEALDKVVSEQKLLDWKGLISHVYFPSYLKQLHSRYCCFLPQKLLSLLIVQRLELGCYISAAFLRAHMHARRHLRDFIGESEVAEAIIRESQAEGEWARQFLEDVRLTFPQVLRVVKTRQVIYAILLNLSEYVQSLEKAGLLEEKETSHLHDAVQVDLKNLLRNPPLVKMPKGQETLISQPFLGALPDILHRHLVDTAKECMKLRDDCLYKEASKPDEIWLIANGVVKWSRKATTDWHLLHPTFSHGSTLGLYEALTGKPHLCDVTADSVVHCFSIETSAILSALQSEPNVEDFFWQESAVAVSKIVLPRFFEAMATQELRALIMEGSTMLSFIRGEVLELHVGEVGILLEGFLKHEGKDEIIAAPAGLVFSGSESHHAPDGKDEGLSCSGTCFQVEARSRILILNVRPSLSGLVLKSTASVQSGSMPLPRHVSQDRDALLIWSQIRRMPEHPVSSLSQSTAAGGLAGSQSMSATMLARATELGLFGSKVLRLNKSWRGRSLGQIQKRTQPQTMFNKPSGGQKDFSLYMPHTLQGKRRSLIYSGFQSQENVFTNSVFAPLPLLRTRRQQSGESSDSSDLEEEHIVEIDSPSRLFYSHLLS</sequence>
<protein>
    <submittedName>
        <fullName evidence="1">Uncharacterized protein</fullName>
    </submittedName>
</protein>
<evidence type="ECO:0000313" key="2">
    <source>
        <dbReference type="Proteomes" id="UP001162992"/>
    </source>
</evidence>